<evidence type="ECO:0000313" key="5">
    <source>
        <dbReference type="Proteomes" id="UP000887574"/>
    </source>
</evidence>
<dbReference type="PANTHER" id="PTHR43963:SF6">
    <property type="entry name" value="CHAIN DEHYDROGENASE FAMILY PROTEIN, PUTATIVE (AFU_ORTHOLOGUE AFUA_3G15350)-RELATED"/>
    <property type="match status" value="1"/>
</dbReference>
<proteinExistence type="inferred from homology"/>
<sequence>MELETNEDDQCVGKSNGDHTHGTSKAEIGIRKLLSQIPELARHGDIRAANAIADSLSTKLNSTWKLARRMIISHSLAHRILVKDHELFPYKLHSRQELGLLHVVKRLDCCRAMKERAAKEDNRKEKGYPESVEYQSYRVSKTAEIAFSLLQSAQLRPKNIIVNACCPGSVATDMTSNKGDLTISEGADTPIYLATDPNPPNGQFIAKREIKEWL</sequence>
<protein>
    <submittedName>
        <fullName evidence="6">Carbonyl reductase</fullName>
    </submittedName>
</protein>
<reference evidence="6" key="1">
    <citation type="submission" date="2022-11" db="UniProtKB">
        <authorList>
            <consortium name="WormBaseParasite"/>
        </authorList>
    </citation>
    <scope>IDENTIFICATION</scope>
</reference>
<keyword evidence="3" id="KW-0560">Oxidoreductase</keyword>
<feature type="region of interest" description="Disordered" evidence="4">
    <location>
        <begin position="1"/>
        <end position="24"/>
    </location>
</feature>
<feature type="compositionally biased region" description="Acidic residues" evidence="4">
    <location>
        <begin position="1"/>
        <end position="10"/>
    </location>
</feature>
<evidence type="ECO:0000256" key="1">
    <source>
        <dbReference type="ARBA" id="ARBA00006484"/>
    </source>
</evidence>
<accession>A0A915EUH6</accession>
<dbReference type="GO" id="GO:0016491">
    <property type="term" value="F:oxidoreductase activity"/>
    <property type="evidence" value="ECO:0007669"/>
    <property type="project" value="UniProtKB-KW"/>
</dbReference>
<dbReference type="Gene3D" id="3.40.50.720">
    <property type="entry name" value="NAD(P)-binding Rossmann-like Domain"/>
    <property type="match status" value="1"/>
</dbReference>
<dbReference type="InterPro" id="IPR036291">
    <property type="entry name" value="NAD(P)-bd_dom_sf"/>
</dbReference>
<dbReference type="AlphaFoldDB" id="A0A915EUH6"/>
<comment type="similarity">
    <text evidence="1">Belongs to the short-chain dehydrogenases/reductases (SDR) family.</text>
</comment>
<evidence type="ECO:0000256" key="3">
    <source>
        <dbReference type="ARBA" id="ARBA00023002"/>
    </source>
</evidence>
<name>A0A915EUH6_9BILA</name>
<keyword evidence="2" id="KW-0521">NADP</keyword>
<evidence type="ECO:0000256" key="4">
    <source>
        <dbReference type="SAM" id="MobiDB-lite"/>
    </source>
</evidence>
<evidence type="ECO:0000313" key="6">
    <source>
        <dbReference type="WBParaSite" id="jg9121"/>
    </source>
</evidence>
<dbReference type="InterPro" id="IPR002347">
    <property type="entry name" value="SDR_fam"/>
</dbReference>
<evidence type="ECO:0000256" key="2">
    <source>
        <dbReference type="ARBA" id="ARBA00022857"/>
    </source>
</evidence>
<organism evidence="5 6">
    <name type="scientific">Ditylenchus dipsaci</name>
    <dbReference type="NCBI Taxonomy" id="166011"/>
    <lineage>
        <taxon>Eukaryota</taxon>
        <taxon>Metazoa</taxon>
        <taxon>Ecdysozoa</taxon>
        <taxon>Nematoda</taxon>
        <taxon>Chromadorea</taxon>
        <taxon>Rhabditida</taxon>
        <taxon>Tylenchina</taxon>
        <taxon>Tylenchomorpha</taxon>
        <taxon>Sphaerularioidea</taxon>
        <taxon>Anguinidae</taxon>
        <taxon>Anguininae</taxon>
        <taxon>Ditylenchus</taxon>
    </lineage>
</organism>
<dbReference type="Proteomes" id="UP000887574">
    <property type="component" value="Unplaced"/>
</dbReference>
<dbReference type="Pfam" id="PF00106">
    <property type="entry name" value="adh_short"/>
    <property type="match status" value="1"/>
</dbReference>
<dbReference type="SUPFAM" id="SSF51735">
    <property type="entry name" value="NAD(P)-binding Rossmann-fold domains"/>
    <property type="match status" value="1"/>
</dbReference>
<dbReference type="PANTHER" id="PTHR43963">
    <property type="entry name" value="CARBONYL REDUCTASE 1-RELATED"/>
    <property type="match status" value="1"/>
</dbReference>
<keyword evidence="5" id="KW-1185">Reference proteome</keyword>
<dbReference type="WBParaSite" id="jg9121">
    <property type="protein sequence ID" value="jg9121"/>
    <property type="gene ID" value="jg9121"/>
</dbReference>